<evidence type="ECO:0000313" key="1">
    <source>
        <dbReference type="EMBL" id="SDH92757.1"/>
    </source>
</evidence>
<reference evidence="1 2" key="1">
    <citation type="submission" date="2016-10" db="EMBL/GenBank/DDBJ databases">
        <authorList>
            <person name="de Groot N.N."/>
        </authorList>
    </citation>
    <scope>NUCLEOTIDE SEQUENCE [LARGE SCALE GENOMIC DNA]</scope>
    <source>
        <strain evidence="1 2">CGMCC 1.10228</strain>
    </source>
</reference>
<gene>
    <name evidence="1" type="ORF">SAMN04488136_13635</name>
</gene>
<organism evidence="1 2">
    <name type="scientific">Vibrio xiamenensis</name>
    <dbReference type="NCBI Taxonomy" id="861298"/>
    <lineage>
        <taxon>Bacteria</taxon>
        <taxon>Pseudomonadati</taxon>
        <taxon>Pseudomonadota</taxon>
        <taxon>Gammaproteobacteria</taxon>
        <taxon>Vibrionales</taxon>
        <taxon>Vibrionaceae</taxon>
        <taxon>Vibrio</taxon>
    </lineage>
</organism>
<dbReference type="STRING" id="861298.SAMN04488136_13635"/>
<dbReference type="AlphaFoldDB" id="A0A1G8GEP5"/>
<dbReference type="EMBL" id="FNDD01000036">
    <property type="protein sequence ID" value="SDH92757.1"/>
    <property type="molecule type" value="Genomic_DNA"/>
</dbReference>
<proteinExistence type="predicted"/>
<dbReference type="Proteomes" id="UP000198854">
    <property type="component" value="Unassembled WGS sequence"/>
</dbReference>
<accession>A0A1G8GEP5</accession>
<sequence length="201" mass="23846">MLANANSWSEIYPMSKLFKWLLVLVASFVVVFGYLTFRSYRALTFMDHGLQWFWVDSQLISLDNMALQSAREYHSKQLIFRQVDVEHRLAIFLNTTNNGYLLFTFVKDTPCDSNTPYQAELSVNDTPSEAVTFECKTPTSAIYRIAKPTFHQLELNNQDFSFNFDAEQWNVKALRKDDYMQHNYRFFQKHSKEQVYPWDRD</sequence>
<keyword evidence="2" id="KW-1185">Reference proteome</keyword>
<evidence type="ECO:0000313" key="2">
    <source>
        <dbReference type="Proteomes" id="UP000198854"/>
    </source>
</evidence>
<protein>
    <submittedName>
        <fullName evidence="1">Uncharacterized protein</fullName>
    </submittedName>
</protein>
<dbReference type="RefSeq" id="WP_245696771.1">
    <property type="nucleotide sequence ID" value="NZ_FNDD01000036.1"/>
</dbReference>
<name>A0A1G8GEP5_9VIBR</name>